<feature type="coiled-coil region" evidence="1">
    <location>
        <begin position="597"/>
        <end position="635"/>
    </location>
</feature>
<evidence type="ECO:0000313" key="3">
    <source>
        <dbReference type="EMBL" id="MBK6973020.1"/>
    </source>
</evidence>
<dbReference type="EMBL" id="JADJEV010000003">
    <property type="protein sequence ID" value="MBK6973020.1"/>
    <property type="molecule type" value="Genomic_DNA"/>
</dbReference>
<accession>A0A9D7DY48</accession>
<evidence type="ECO:0000313" key="4">
    <source>
        <dbReference type="Proteomes" id="UP000807785"/>
    </source>
</evidence>
<comment type="caution">
    <text evidence="3">The sequence shown here is derived from an EMBL/GenBank/DDBJ whole genome shotgun (WGS) entry which is preliminary data.</text>
</comment>
<dbReference type="PANTHER" id="PTHR37508">
    <property type="entry name" value="TRANSMEMBRANE PROTEIN"/>
    <property type="match status" value="1"/>
</dbReference>
<dbReference type="Proteomes" id="UP000807785">
    <property type="component" value="Unassembled WGS sequence"/>
</dbReference>
<gene>
    <name evidence="3" type="ORF">IPH26_08735</name>
</gene>
<feature type="compositionally biased region" description="Basic and acidic residues" evidence="2">
    <location>
        <begin position="398"/>
        <end position="409"/>
    </location>
</feature>
<sequence>MSDHTTPIAGKAVSVVVLDQVQYDVIAGPEDATPLVQVARAQILQTIEIDKLVRNLNRTDDLLHIAACGVAGFVNPSTSQSLSAQVMGLQYKLRKNTGEMGSALLRFGESAGNMIPILRGAFKDLYDLYEADCVTRLARCEAVATQMATTSDTLKSTFQGLAEEAQKIAEDTTQTRDLREKAREAAIARQREIEAQDAQTQELKKSLQAQIPQVKGWYEEAKAAQNTADGRMFTMAIVGSITKALGDGLAAGLQFKAAPAVAGAQLASAIASRTVAPAKEEKKTDEKSQKTSEVLTAQAAYRVAKESLTLTEETYKAAQEKSKEAQTTLDELEEPYTTAREEYEAAKKKKPKDAKAKKDEKDKKEAYEELEGPYKEAETALEEAETEEEEAKTAYESAQEKEKTAKAAKEEVDASAPLAGVAAGLSSAGASAQDAASAYAEIAANYGKEKAKYLDMLMDLQKQEREALGAIAKFAVQMQTEKGNEQLEQAAVESLHIAVGVLKYVVVILQDVTQFWTQMAVACRQLAGADLRTDIEIYMKRTREERIKEYSNQDFIFRMLVVAAQWHALKLVASEYRTATMKVYDKLGETYKQNLPIAEARAEAKKLAAKLDSEVQKEIQKSDEVKAQIEIAKTETEAVIAGADA</sequence>
<dbReference type="AlphaFoldDB" id="A0A9D7DY48"/>
<dbReference type="PANTHER" id="PTHR37508:SF1">
    <property type="entry name" value="TRANSMEMBRANE PROTEIN"/>
    <property type="match status" value="1"/>
</dbReference>
<feature type="compositionally biased region" description="Basic and acidic residues" evidence="2">
    <location>
        <begin position="278"/>
        <end position="290"/>
    </location>
</feature>
<organism evidence="3 4">
    <name type="scientific">Candidatus Methylophosphatis roskildensis</name>
    <dbReference type="NCBI Taxonomy" id="2899263"/>
    <lineage>
        <taxon>Bacteria</taxon>
        <taxon>Pseudomonadati</taxon>
        <taxon>Pseudomonadota</taxon>
        <taxon>Betaproteobacteria</taxon>
        <taxon>Nitrosomonadales</taxon>
        <taxon>Sterolibacteriaceae</taxon>
        <taxon>Candidatus Methylophosphatis</taxon>
    </lineage>
</organism>
<evidence type="ECO:0000256" key="1">
    <source>
        <dbReference type="SAM" id="Coils"/>
    </source>
</evidence>
<keyword evidence="1" id="KW-0175">Coiled coil</keyword>
<feature type="compositionally biased region" description="Basic and acidic residues" evidence="2">
    <location>
        <begin position="353"/>
        <end position="378"/>
    </location>
</feature>
<feature type="region of interest" description="Disordered" evidence="2">
    <location>
        <begin position="273"/>
        <end position="294"/>
    </location>
</feature>
<feature type="compositionally biased region" description="Acidic residues" evidence="2">
    <location>
        <begin position="379"/>
        <end position="390"/>
    </location>
</feature>
<feature type="region of interest" description="Disordered" evidence="2">
    <location>
        <begin position="342"/>
        <end position="409"/>
    </location>
</feature>
<proteinExistence type="predicted"/>
<protein>
    <submittedName>
        <fullName evidence="3">Uncharacterized protein</fullName>
    </submittedName>
</protein>
<reference evidence="3" key="1">
    <citation type="submission" date="2020-10" db="EMBL/GenBank/DDBJ databases">
        <title>Connecting structure to function with the recovery of over 1000 high-quality activated sludge metagenome-assembled genomes encoding full-length rRNA genes using long-read sequencing.</title>
        <authorList>
            <person name="Singleton C.M."/>
            <person name="Petriglieri F."/>
            <person name="Kristensen J.M."/>
            <person name="Kirkegaard R.H."/>
            <person name="Michaelsen T.Y."/>
            <person name="Andersen M.H."/>
            <person name="Karst S.M."/>
            <person name="Dueholm M.S."/>
            <person name="Nielsen P.H."/>
            <person name="Albertsen M."/>
        </authorList>
    </citation>
    <scope>NUCLEOTIDE SEQUENCE</scope>
    <source>
        <strain evidence="3">Bjer_18-Q3-R1-45_BAT3C.347</strain>
    </source>
</reference>
<evidence type="ECO:0000256" key="2">
    <source>
        <dbReference type="SAM" id="MobiDB-lite"/>
    </source>
</evidence>
<name>A0A9D7DY48_9PROT</name>